<feature type="transmembrane region" description="Helical" evidence="6">
    <location>
        <begin position="355"/>
        <end position="386"/>
    </location>
</feature>
<evidence type="ECO:0000313" key="8">
    <source>
        <dbReference type="EMBL" id="GAA1997783.1"/>
    </source>
</evidence>
<evidence type="ECO:0000256" key="1">
    <source>
        <dbReference type="ARBA" id="ARBA00004141"/>
    </source>
</evidence>
<dbReference type="InterPro" id="IPR036513">
    <property type="entry name" value="STAS_dom_sf"/>
</dbReference>
<dbReference type="PANTHER" id="PTHR11814">
    <property type="entry name" value="SULFATE TRANSPORTER"/>
    <property type="match status" value="1"/>
</dbReference>
<dbReference type="InterPro" id="IPR011547">
    <property type="entry name" value="SLC26A/SulP_dom"/>
</dbReference>
<feature type="region of interest" description="Disordered" evidence="5">
    <location>
        <begin position="1"/>
        <end position="45"/>
    </location>
</feature>
<dbReference type="CDD" id="cd07042">
    <property type="entry name" value="STAS_SulP_like_sulfate_transporter"/>
    <property type="match status" value="1"/>
</dbReference>
<evidence type="ECO:0000256" key="4">
    <source>
        <dbReference type="ARBA" id="ARBA00023136"/>
    </source>
</evidence>
<feature type="transmembrane region" description="Helical" evidence="6">
    <location>
        <begin position="77"/>
        <end position="97"/>
    </location>
</feature>
<feature type="transmembrane region" description="Helical" evidence="6">
    <location>
        <begin position="181"/>
        <end position="202"/>
    </location>
</feature>
<organism evidence="8 9">
    <name type="scientific">Brevibacterium samyangense</name>
    <dbReference type="NCBI Taxonomy" id="366888"/>
    <lineage>
        <taxon>Bacteria</taxon>
        <taxon>Bacillati</taxon>
        <taxon>Actinomycetota</taxon>
        <taxon>Actinomycetes</taxon>
        <taxon>Micrococcales</taxon>
        <taxon>Brevibacteriaceae</taxon>
        <taxon>Brevibacterium</taxon>
    </lineage>
</organism>
<dbReference type="Pfam" id="PF01740">
    <property type="entry name" value="STAS"/>
    <property type="match status" value="1"/>
</dbReference>
<accession>A0ABN2T3K8</accession>
<evidence type="ECO:0000256" key="3">
    <source>
        <dbReference type="ARBA" id="ARBA00022989"/>
    </source>
</evidence>
<dbReference type="InterPro" id="IPR002645">
    <property type="entry name" value="STAS_dom"/>
</dbReference>
<keyword evidence="3 6" id="KW-1133">Transmembrane helix</keyword>
<keyword evidence="2 6" id="KW-0812">Transmembrane</keyword>
<feature type="domain" description="STAS" evidence="7">
    <location>
        <begin position="411"/>
        <end position="512"/>
    </location>
</feature>
<evidence type="ECO:0000259" key="7">
    <source>
        <dbReference type="PROSITE" id="PS50801"/>
    </source>
</evidence>
<comment type="caution">
    <text evidence="8">The sequence shown here is derived from an EMBL/GenBank/DDBJ whole genome shotgun (WGS) entry which is preliminary data.</text>
</comment>
<dbReference type="RefSeq" id="WP_344305952.1">
    <property type="nucleotide sequence ID" value="NZ_BAAANO010000002.1"/>
</dbReference>
<proteinExistence type="predicted"/>
<keyword evidence="9" id="KW-1185">Reference proteome</keyword>
<evidence type="ECO:0000256" key="2">
    <source>
        <dbReference type="ARBA" id="ARBA00022692"/>
    </source>
</evidence>
<dbReference type="EMBL" id="BAAANO010000002">
    <property type="protein sequence ID" value="GAA1997783.1"/>
    <property type="molecule type" value="Genomic_DNA"/>
</dbReference>
<gene>
    <name evidence="8" type="ORF">GCM10009755_01130</name>
</gene>
<evidence type="ECO:0000256" key="5">
    <source>
        <dbReference type="SAM" id="MobiDB-lite"/>
    </source>
</evidence>
<dbReference type="Proteomes" id="UP001500755">
    <property type="component" value="Unassembled WGS sequence"/>
</dbReference>
<feature type="transmembrane region" description="Helical" evidence="6">
    <location>
        <begin position="154"/>
        <end position="174"/>
    </location>
</feature>
<evidence type="ECO:0000256" key="6">
    <source>
        <dbReference type="SAM" id="Phobius"/>
    </source>
</evidence>
<sequence>MPRQTPPHARTSAHPTAVRGTGTTPKSTPKPTPKPTPGRRTADRRTAVLRSRLRKTRSLLPRASDYASAHRTWKGDVLAGITVGIVALPLALAFAVSSGMPPEAGLVTSVVAGFVAAVILLQQVPDALGVEETTRSNPALAAFESFSLVDVPEVAWALGAASLVAAIMVLAPLLHPSLPGSIIGIVVVTVAAGVLGAPLVPIGDLPASLPAPSFPHVDLGTLGALLGPACAVATLASIESLLSARVASRLSDAAPYHGDRELVGQGLASVASGFFSGMPTTGAFARTAVNVRAGARSRISAIVHALFLLVIVYVCAPIVSHVPVAALAGVLLVTAVRMVSPSTVRAVFTASRGDAWVFVLTALVTISVDIVVAVLFGVLLAAILALRSLSRLSWTSRVPLPGEPVDGDERIALYRIDGVLFFGAGDRILGEIGRAGGISVVVVRLGDLGLLDSSGARVIAELVTSLEKQDITVLVEGIQVRHRQVAHCAGVIASLRHRKHVFTDLDAAIEHARDHVARERVAA</sequence>
<evidence type="ECO:0000313" key="9">
    <source>
        <dbReference type="Proteomes" id="UP001500755"/>
    </source>
</evidence>
<dbReference type="SUPFAM" id="SSF52091">
    <property type="entry name" value="SpoIIaa-like"/>
    <property type="match status" value="1"/>
</dbReference>
<name>A0ABN2T3K8_9MICO</name>
<protein>
    <submittedName>
        <fullName evidence="8">SulP family inorganic anion transporter</fullName>
    </submittedName>
</protein>
<reference evidence="8 9" key="1">
    <citation type="journal article" date="2019" name="Int. J. Syst. Evol. Microbiol.">
        <title>The Global Catalogue of Microorganisms (GCM) 10K type strain sequencing project: providing services to taxonomists for standard genome sequencing and annotation.</title>
        <authorList>
            <consortium name="The Broad Institute Genomics Platform"/>
            <consortium name="The Broad Institute Genome Sequencing Center for Infectious Disease"/>
            <person name="Wu L."/>
            <person name="Ma J."/>
        </authorList>
    </citation>
    <scope>NUCLEOTIDE SEQUENCE [LARGE SCALE GENOMIC DNA]</scope>
    <source>
        <strain evidence="8 9">JCM 14546</strain>
    </source>
</reference>
<dbReference type="PROSITE" id="PS50801">
    <property type="entry name" value="STAS"/>
    <property type="match status" value="1"/>
</dbReference>
<keyword evidence="4 6" id="KW-0472">Membrane</keyword>
<feature type="transmembrane region" description="Helical" evidence="6">
    <location>
        <begin position="222"/>
        <end position="242"/>
    </location>
</feature>
<dbReference type="InterPro" id="IPR001902">
    <property type="entry name" value="SLC26A/SulP_fam"/>
</dbReference>
<dbReference type="Pfam" id="PF00916">
    <property type="entry name" value="Sulfate_transp"/>
    <property type="match status" value="1"/>
</dbReference>
<feature type="transmembrane region" description="Helical" evidence="6">
    <location>
        <begin position="306"/>
        <end position="335"/>
    </location>
</feature>
<dbReference type="Gene3D" id="3.30.750.24">
    <property type="entry name" value="STAS domain"/>
    <property type="match status" value="1"/>
</dbReference>
<comment type="subcellular location">
    <subcellularLocation>
        <location evidence="1">Membrane</location>
        <topology evidence="1">Multi-pass membrane protein</topology>
    </subcellularLocation>
</comment>